<dbReference type="EMBL" id="KZ451890">
    <property type="protein sequence ID" value="PKA65656.1"/>
    <property type="molecule type" value="Genomic_DNA"/>
</dbReference>
<dbReference type="PROSITE" id="PS51471">
    <property type="entry name" value="FE2OG_OXY"/>
    <property type="match status" value="1"/>
</dbReference>
<evidence type="ECO:0000313" key="12">
    <source>
        <dbReference type="Proteomes" id="UP000236161"/>
    </source>
</evidence>
<keyword evidence="8" id="KW-0408">Iron</keyword>
<evidence type="ECO:0000256" key="8">
    <source>
        <dbReference type="ARBA" id="ARBA00023004"/>
    </source>
</evidence>
<name>A0A2I0BD23_9ASPA</name>
<feature type="region of interest" description="Disordered" evidence="9">
    <location>
        <begin position="389"/>
        <end position="421"/>
    </location>
</feature>
<evidence type="ECO:0000256" key="3">
    <source>
        <dbReference type="ARBA" id="ARBA00012262"/>
    </source>
</evidence>
<evidence type="ECO:0000256" key="7">
    <source>
        <dbReference type="ARBA" id="ARBA00023002"/>
    </source>
</evidence>
<dbReference type="GO" id="GO:0031418">
    <property type="term" value="F:L-ascorbic acid binding"/>
    <property type="evidence" value="ECO:0007669"/>
    <property type="project" value="InterPro"/>
</dbReference>
<accession>A0A2I0BD23</accession>
<dbReference type="AlphaFoldDB" id="A0A2I0BD23"/>
<feature type="domain" description="Fe2OG dioxygenase" evidence="10">
    <location>
        <begin position="72"/>
        <end position="177"/>
    </location>
</feature>
<dbReference type="GO" id="GO:0032963">
    <property type="term" value="P:collagen metabolic process"/>
    <property type="evidence" value="ECO:0007669"/>
    <property type="project" value="InterPro"/>
</dbReference>
<dbReference type="InterPro" id="IPR006620">
    <property type="entry name" value="Pro_4_hyd_alph"/>
</dbReference>
<reference evidence="11 12" key="1">
    <citation type="journal article" date="2017" name="Nature">
        <title>The Apostasia genome and the evolution of orchids.</title>
        <authorList>
            <person name="Zhang G.Q."/>
            <person name="Liu K.W."/>
            <person name="Li Z."/>
            <person name="Lohaus R."/>
            <person name="Hsiao Y.Y."/>
            <person name="Niu S.C."/>
            <person name="Wang J.Y."/>
            <person name="Lin Y.C."/>
            <person name="Xu Q."/>
            <person name="Chen L.J."/>
            <person name="Yoshida K."/>
            <person name="Fujiwara S."/>
            <person name="Wang Z.W."/>
            <person name="Zhang Y.Q."/>
            <person name="Mitsuda N."/>
            <person name="Wang M."/>
            <person name="Liu G.H."/>
            <person name="Pecoraro L."/>
            <person name="Huang H.X."/>
            <person name="Xiao X.J."/>
            <person name="Lin M."/>
            <person name="Wu X.Y."/>
            <person name="Wu W.L."/>
            <person name="Chen Y.Y."/>
            <person name="Chang S.B."/>
            <person name="Sakamoto S."/>
            <person name="Ohme-Takagi M."/>
            <person name="Yagi M."/>
            <person name="Zeng S.J."/>
            <person name="Shen C.Y."/>
            <person name="Yeh C.M."/>
            <person name="Luo Y.B."/>
            <person name="Tsai W.C."/>
            <person name="Van de Peer Y."/>
            <person name="Liu Z.J."/>
        </authorList>
    </citation>
    <scope>NUCLEOTIDE SEQUENCE [LARGE SCALE GENOMIC DNA]</scope>
    <source>
        <strain evidence="12">cv. Shenzhen</strain>
        <tissue evidence="11">Stem</tissue>
    </source>
</reference>
<dbReference type="Pfam" id="PF13640">
    <property type="entry name" value="2OG-FeII_Oxy_3"/>
    <property type="match status" value="1"/>
</dbReference>
<comment type="cofactor">
    <cofactor evidence="1">
        <name>L-ascorbate</name>
        <dbReference type="ChEBI" id="CHEBI:38290"/>
    </cofactor>
</comment>
<dbReference type="STRING" id="1088818.A0A2I0BD23"/>
<evidence type="ECO:0000256" key="4">
    <source>
        <dbReference type="ARBA" id="ARBA00022723"/>
    </source>
</evidence>
<evidence type="ECO:0000256" key="5">
    <source>
        <dbReference type="ARBA" id="ARBA00022737"/>
    </source>
</evidence>
<dbReference type="InterPro" id="IPR005123">
    <property type="entry name" value="Oxoglu/Fe-dep_dioxygenase_dom"/>
</dbReference>
<keyword evidence="6" id="KW-0223">Dioxygenase</keyword>
<keyword evidence="4" id="KW-0479">Metal-binding</keyword>
<dbReference type="EC" id="1.14.11.7" evidence="3"/>
<dbReference type="GO" id="GO:0019797">
    <property type="term" value="F:procollagen-proline 3-dioxygenase activity"/>
    <property type="evidence" value="ECO:0007669"/>
    <property type="project" value="UniProtKB-EC"/>
</dbReference>
<comment type="cofactor">
    <cofactor evidence="2">
        <name>Fe cation</name>
        <dbReference type="ChEBI" id="CHEBI:24875"/>
    </cofactor>
</comment>
<dbReference type="PANTHER" id="PTHR14049">
    <property type="entry name" value="LEPRECAN 1"/>
    <property type="match status" value="1"/>
</dbReference>
<keyword evidence="12" id="KW-1185">Reference proteome</keyword>
<dbReference type="Gene3D" id="2.60.120.620">
    <property type="entry name" value="q2cbj1_9rhob like domain"/>
    <property type="match status" value="1"/>
</dbReference>
<evidence type="ECO:0000313" key="11">
    <source>
        <dbReference type="EMBL" id="PKA65656.1"/>
    </source>
</evidence>
<dbReference type="GO" id="GO:0005506">
    <property type="term" value="F:iron ion binding"/>
    <property type="evidence" value="ECO:0007669"/>
    <property type="project" value="InterPro"/>
</dbReference>
<proteinExistence type="predicted"/>
<keyword evidence="7" id="KW-0560">Oxidoreductase</keyword>
<evidence type="ECO:0000256" key="2">
    <source>
        <dbReference type="ARBA" id="ARBA00001962"/>
    </source>
</evidence>
<evidence type="ECO:0000256" key="6">
    <source>
        <dbReference type="ARBA" id="ARBA00022964"/>
    </source>
</evidence>
<evidence type="ECO:0000259" key="10">
    <source>
        <dbReference type="PROSITE" id="PS51471"/>
    </source>
</evidence>
<dbReference type="PANTHER" id="PTHR14049:SF9">
    <property type="entry name" value="PROCOLLAGEN-PROLINE 3-DIOXYGENASE"/>
    <property type="match status" value="1"/>
</dbReference>
<protein>
    <recommendedName>
        <fullName evidence="3">procollagen-proline 3-dioxygenase</fullName>
        <ecNumber evidence="3">1.14.11.7</ecNumber>
    </recommendedName>
</protein>
<dbReference type="OrthoDB" id="427071at2759"/>
<evidence type="ECO:0000256" key="9">
    <source>
        <dbReference type="SAM" id="MobiDB-lite"/>
    </source>
</evidence>
<dbReference type="Proteomes" id="UP000236161">
    <property type="component" value="Unassembled WGS sequence"/>
</dbReference>
<dbReference type="InterPro" id="IPR039575">
    <property type="entry name" value="P3H"/>
</dbReference>
<dbReference type="SMART" id="SM00702">
    <property type="entry name" value="P4Hc"/>
    <property type="match status" value="1"/>
</dbReference>
<organism evidence="11 12">
    <name type="scientific">Apostasia shenzhenica</name>
    <dbReference type="NCBI Taxonomy" id="1088818"/>
    <lineage>
        <taxon>Eukaryota</taxon>
        <taxon>Viridiplantae</taxon>
        <taxon>Streptophyta</taxon>
        <taxon>Embryophyta</taxon>
        <taxon>Tracheophyta</taxon>
        <taxon>Spermatophyta</taxon>
        <taxon>Magnoliopsida</taxon>
        <taxon>Liliopsida</taxon>
        <taxon>Asparagales</taxon>
        <taxon>Orchidaceae</taxon>
        <taxon>Apostasioideae</taxon>
        <taxon>Apostasia</taxon>
    </lineage>
</organism>
<keyword evidence="5" id="KW-0677">Repeat</keyword>
<dbReference type="InterPro" id="IPR044862">
    <property type="entry name" value="Pro_4_hyd_alph_FE2OG_OXY"/>
</dbReference>
<gene>
    <name evidence="11" type="ORF">AXF42_Ash013070</name>
</gene>
<evidence type="ECO:0000256" key="1">
    <source>
        <dbReference type="ARBA" id="ARBA00001961"/>
    </source>
</evidence>
<sequence>MAAADHLRIHLRGFLPLDLCKELSFIHRSCSTVGYRPNVFSTTLAHLAATNCAHLILPFVTVRERLKEKAEEFFGCEFELFVEFTGLISWCRGASIGWHSDDNRPYLQQRDFAAVCYLNNHGKDFKGGVFHFKDGEPASIAPVAGDVLMYTADDRNIHAVDEVLDGERLTLTLWFTRNGTHDEDAKLTHVLSQILAEHVRGKPYSFLPLSAPDSMYWFSDGHFGFDVRCARVQNLGFKFCKSKHQESSSFDLANGPLELLGRPVRLGRGDKIFDREFINSLHGLQVVQFYHLKASEFLASGKHSEPYTLDNEMNGMELVLPCDHQFAGRVLGDFHDDDDGDDDDGDGIWGHLALAVSRWEEHMGSLSKELLMLIPQWVTHQTVFRPPTHEKLLGSDRAPSGTQSEGATCAIQLGPGTRGAL</sequence>